<keyword evidence="1" id="KW-0812">Transmembrane</keyword>
<accession>A0AAD1RMP7</accession>
<proteinExistence type="predicted"/>
<organism evidence="2 3">
    <name type="scientific">Pelobates cultripes</name>
    <name type="common">Western spadefoot toad</name>
    <dbReference type="NCBI Taxonomy" id="61616"/>
    <lineage>
        <taxon>Eukaryota</taxon>
        <taxon>Metazoa</taxon>
        <taxon>Chordata</taxon>
        <taxon>Craniata</taxon>
        <taxon>Vertebrata</taxon>
        <taxon>Euteleostomi</taxon>
        <taxon>Amphibia</taxon>
        <taxon>Batrachia</taxon>
        <taxon>Anura</taxon>
        <taxon>Pelobatoidea</taxon>
        <taxon>Pelobatidae</taxon>
        <taxon>Pelobates</taxon>
    </lineage>
</organism>
<evidence type="ECO:0000313" key="3">
    <source>
        <dbReference type="Proteomes" id="UP001295444"/>
    </source>
</evidence>
<dbReference type="EMBL" id="OW240914">
    <property type="protein sequence ID" value="CAH2274414.1"/>
    <property type="molecule type" value="Genomic_DNA"/>
</dbReference>
<keyword evidence="1" id="KW-1133">Transmembrane helix</keyword>
<keyword evidence="3" id="KW-1185">Reference proteome</keyword>
<dbReference type="InterPro" id="IPR029387">
    <property type="entry name" value="OSTbeta"/>
</dbReference>
<dbReference type="PANTHER" id="PTHR36129">
    <property type="entry name" value="ORGANIC SOLUTE TRANSPORTER SUBUNIT BETA-RELATED"/>
    <property type="match status" value="1"/>
</dbReference>
<evidence type="ECO:0000256" key="1">
    <source>
        <dbReference type="SAM" id="Phobius"/>
    </source>
</evidence>
<dbReference type="GO" id="GO:0015721">
    <property type="term" value="P:bile acid and bile salt transport"/>
    <property type="evidence" value="ECO:0007669"/>
    <property type="project" value="InterPro"/>
</dbReference>
<protein>
    <submittedName>
        <fullName evidence="2">Organic solute transporter subunit beta, partial</fullName>
    </submittedName>
</protein>
<sequence length="236" mass="26072">MLHPPPAKAQNPPKALSIHVSHEDLHQSPVLAASGQGAPQTKDDTASATKRGIQNLLVNIQQILAVYIAIVKIEMPTKQVWPTKHLSSDDGPFLRDIEGGLAQTSKASVKSPAIQRVILRQKMEKALYFFRVGDLTAWNYTILALAFAALLLGIFLLARNIFNNRKRKIIALYQRNANSAAPVEGEAKQAVVQLEKNSSLTEETPLKKELQPGDIEIQWKDGQIAALYRDVPEEDV</sequence>
<dbReference type="AlphaFoldDB" id="A0AAD1RMP7"/>
<dbReference type="GO" id="GO:0005886">
    <property type="term" value="C:plasma membrane"/>
    <property type="evidence" value="ECO:0007669"/>
    <property type="project" value="InterPro"/>
</dbReference>
<feature type="transmembrane region" description="Helical" evidence="1">
    <location>
        <begin position="137"/>
        <end position="158"/>
    </location>
</feature>
<gene>
    <name evidence="2" type="ORF">PECUL_23A028856</name>
</gene>
<evidence type="ECO:0000313" key="2">
    <source>
        <dbReference type="EMBL" id="CAH2274414.1"/>
    </source>
</evidence>
<keyword evidence="1" id="KW-0472">Membrane</keyword>
<dbReference type="PANTHER" id="PTHR36129:SF3">
    <property type="match status" value="1"/>
</dbReference>
<dbReference type="GO" id="GO:0022857">
    <property type="term" value="F:transmembrane transporter activity"/>
    <property type="evidence" value="ECO:0007669"/>
    <property type="project" value="InterPro"/>
</dbReference>
<name>A0AAD1RMP7_PELCU</name>
<dbReference type="GO" id="GO:0046982">
    <property type="term" value="F:protein heterodimerization activity"/>
    <property type="evidence" value="ECO:0007669"/>
    <property type="project" value="InterPro"/>
</dbReference>
<dbReference type="InterPro" id="IPR052678">
    <property type="entry name" value="OST-beta_subunit"/>
</dbReference>
<dbReference type="Proteomes" id="UP001295444">
    <property type="component" value="Chromosome 03"/>
</dbReference>
<reference evidence="2" key="1">
    <citation type="submission" date="2022-03" db="EMBL/GenBank/DDBJ databases">
        <authorList>
            <person name="Alioto T."/>
            <person name="Alioto T."/>
            <person name="Gomez Garrido J."/>
        </authorList>
    </citation>
    <scope>NUCLEOTIDE SEQUENCE</scope>
</reference>
<dbReference type="Pfam" id="PF15048">
    <property type="entry name" value="OSTbeta"/>
    <property type="match status" value="1"/>
</dbReference>